<dbReference type="InterPro" id="IPR048447">
    <property type="entry name" value="DUF1980_C"/>
</dbReference>
<feature type="compositionally biased region" description="Basic and acidic residues" evidence="1">
    <location>
        <begin position="102"/>
        <end position="119"/>
    </location>
</feature>
<protein>
    <submittedName>
        <fullName evidence="5">TIGR03943 family protein</fullName>
    </submittedName>
</protein>
<feature type="region of interest" description="Disordered" evidence="1">
    <location>
        <begin position="64"/>
        <end position="86"/>
    </location>
</feature>
<dbReference type="NCBIfam" id="TIGR03943">
    <property type="entry name" value="TIGR03943 family putative permease subunit"/>
    <property type="match status" value="1"/>
</dbReference>
<evidence type="ECO:0000256" key="1">
    <source>
        <dbReference type="SAM" id="MobiDB-lite"/>
    </source>
</evidence>
<feature type="transmembrane region" description="Helical" evidence="2">
    <location>
        <begin position="31"/>
        <end position="54"/>
    </location>
</feature>
<organism evidence="5 6">
    <name type="scientific">Cohnella pontilimi</name>
    <dbReference type="NCBI Taxonomy" id="2564100"/>
    <lineage>
        <taxon>Bacteria</taxon>
        <taxon>Bacillati</taxon>
        <taxon>Bacillota</taxon>
        <taxon>Bacilli</taxon>
        <taxon>Bacillales</taxon>
        <taxon>Paenibacillaceae</taxon>
        <taxon>Cohnella</taxon>
    </lineage>
</organism>
<dbReference type="PANTHER" id="PTHR40047">
    <property type="entry name" value="UPF0703 PROTEIN YCGQ"/>
    <property type="match status" value="1"/>
</dbReference>
<keyword evidence="2" id="KW-0812">Transmembrane</keyword>
<dbReference type="InterPro" id="IPR052955">
    <property type="entry name" value="UPF0703_membrane_permease"/>
</dbReference>
<dbReference type="OrthoDB" id="9770408at2"/>
<evidence type="ECO:0000313" key="5">
    <source>
        <dbReference type="EMBL" id="TJY40784.1"/>
    </source>
</evidence>
<name>A0A4U0F9M2_9BACL</name>
<evidence type="ECO:0000259" key="3">
    <source>
        <dbReference type="Pfam" id="PF09323"/>
    </source>
</evidence>
<dbReference type="Proteomes" id="UP000309673">
    <property type="component" value="Unassembled WGS sequence"/>
</dbReference>
<feature type="domain" description="DUF1980" evidence="3">
    <location>
        <begin position="3"/>
        <end position="158"/>
    </location>
</feature>
<comment type="caution">
    <text evidence="5">The sequence shown here is derived from an EMBL/GenBank/DDBJ whole genome shotgun (WGS) entry which is preliminary data.</text>
</comment>
<dbReference type="Pfam" id="PF21537">
    <property type="entry name" value="DUF1980_C"/>
    <property type="match status" value="1"/>
</dbReference>
<evidence type="ECO:0000313" key="6">
    <source>
        <dbReference type="Proteomes" id="UP000309673"/>
    </source>
</evidence>
<sequence length="325" mass="37191">MSRFLILFGFALMFTLIHVEGNLNKYINTKYAYLSFTAIALLFILSAFEFVRFYRQEKEAEARKQAAVGEMGSEHEHDHAHHDHAQHDHVHHVHSLHAHEHHGHEHADPYGHDHGHSHDGGPRWQKMLSVVILIVPIFTGIFLPVQTLDSSFVKAKGFAFKGIDVSADNPGQHQFLKPDTSVYYGSDGYEEVKNQEHSEFAGLKEIQLTDQNYLKGLEVIYNYPGEFMGRTVSFDGFAYIGEQADDRHYFVFRFGFIHCAADSGVFGMLAEFPKNTVLQNDEWVHVSGTLTSQLYPPFKQTIPVLKVTDWHTIPAPKDPYVYRNY</sequence>
<feature type="transmembrane region" description="Helical" evidence="2">
    <location>
        <begin position="127"/>
        <end position="145"/>
    </location>
</feature>
<keyword evidence="6" id="KW-1185">Reference proteome</keyword>
<keyword evidence="2" id="KW-0472">Membrane</keyword>
<proteinExistence type="predicted"/>
<dbReference type="InterPro" id="IPR048493">
    <property type="entry name" value="DUF1980_N"/>
</dbReference>
<reference evidence="5 6" key="1">
    <citation type="submission" date="2019-04" db="EMBL/GenBank/DDBJ databases">
        <title>Cohnella sp. nov., isolated from soil.</title>
        <authorList>
            <person name="Kim W."/>
        </authorList>
    </citation>
    <scope>NUCLEOTIDE SEQUENCE [LARGE SCALE GENOMIC DNA]</scope>
    <source>
        <strain evidence="5 6">CAU 1483</strain>
    </source>
</reference>
<evidence type="ECO:0000259" key="4">
    <source>
        <dbReference type="Pfam" id="PF21537"/>
    </source>
</evidence>
<feature type="region of interest" description="Disordered" evidence="1">
    <location>
        <begin position="98"/>
        <end position="119"/>
    </location>
</feature>
<accession>A0A4U0F9M2</accession>
<feature type="compositionally biased region" description="Basic and acidic residues" evidence="1">
    <location>
        <begin position="72"/>
        <end position="86"/>
    </location>
</feature>
<dbReference type="PANTHER" id="PTHR40047:SF1">
    <property type="entry name" value="UPF0703 PROTEIN YCGQ"/>
    <property type="match status" value="1"/>
</dbReference>
<dbReference type="Pfam" id="PF09323">
    <property type="entry name" value="DUF1980"/>
    <property type="match status" value="1"/>
</dbReference>
<dbReference type="RefSeq" id="WP_136778974.1">
    <property type="nucleotide sequence ID" value="NZ_SUPK01000008.1"/>
</dbReference>
<dbReference type="AlphaFoldDB" id="A0A4U0F9M2"/>
<dbReference type="InterPro" id="IPR015402">
    <property type="entry name" value="DUF1980"/>
</dbReference>
<gene>
    <name evidence="5" type="ORF">E5161_16715</name>
</gene>
<feature type="domain" description="DUF1980" evidence="4">
    <location>
        <begin position="183"/>
        <end position="323"/>
    </location>
</feature>
<evidence type="ECO:0000256" key="2">
    <source>
        <dbReference type="SAM" id="Phobius"/>
    </source>
</evidence>
<keyword evidence="2" id="KW-1133">Transmembrane helix</keyword>
<dbReference type="EMBL" id="SUPK01000008">
    <property type="protein sequence ID" value="TJY40784.1"/>
    <property type="molecule type" value="Genomic_DNA"/>
</dbReference>